<dbReference type="AlphaFoldDB" id="A0A1W1CNG9"/>
<gene>
    <name evidence="1" type="ORF">MNB_SV-12-502</name>
</gene>
<reference evidence="1" key="1">
    <citation type="submission" date="2016-10" db="EMBL/GenBank/DDBJ databases">
        <authorList>
            <person name="de Groot N.N."/>
        </authorList>
    </citation>
    <scope>NUCLEOTIDE SEQUENCE</scope>
</reference>
<accession>A0A1W1CNG9</accession>
<protein>
    <submittedName>
        <fullName evidence="1">Uncharacterized protein</fullName>
    </submittedName>
</protein>
<proteinExistence type="predicted"/>
<dbReference type="EMBL" id="FPHE01000161">
    <property type="protein sequence ID" value="SFV67285.1"/>
    <property type="molecule type" value="Genomic_DNA"/>
</dbReference>
<sequence>MIDNTKKLDYLYNTLKSLRNKRLKRCFSLFWKSKQNSINYQKIIVLKILKGMV</sequence>
<name>A0A1W1CNG9_9ZZZZ</name>
<evidence type="ECO:0000313" key="1">
    <source>
        <dbReference type="EMBL" id="SFV67285.1"/>
    </source>
</evidence>
<organism evidence="1">
    <name type="scientific">hydrothermal vent metagenome</name>
    <dbReference type="NCBI Taxonomy" id="652676"/>
    <lineage>
        <taxon>unclassified sequences</taxon>
        <taxon>metagenomes</taxon>
        <taxon>ecological metagenomes</taxon>
    </lineage>
</organism>